<keyword evidence="3" id="KW-0813">Transport</keyword>
<evidence type="ECO:0000256" key="3">
    <source>
        <dbReference type="ARBA" id="ARBA00022448"/>
    </source>
</evidence>
<evidence type="ECO:0000256" key="8">
    <source>
        <dbReference type="ARBA" id="ARBA00022840"/>
    </source>
</evidence>
<evidence type="ECO:0000313" key="23">
    <source>
        <dbReference type="EMBL" id="CAF1237413.1"/>
    </source>
</evidence>
<evidence type="ECO:0000256" key="10">
    <source>
        <dbReference type="ARBA" id="ARBA00023055"/>
    </source>
</evidence>
<comment type="catalytic activity">
    <reaction evidence="13">
        <text>a very long-chain fatty acid + ATP + CoA = a very long-chain fatty acyl-CoA + AMP + diphosphate</text>
        <dbReference type="Rhea" id="RHEA:54536"/>
        <dbReference type="ChEBI" id="CHEBI:30616"/>
        <dbReference type="ChEBI" id="CHEBI:33019"/>
        <dbReference type="ChEBI" id="CHEBI:57287"/>
        <dbReference type="ChEBI" id="CHEBI:58950"/>
        <dbReference type="ChEBI" id="CHEBI:138261"/>
        <dbReference type="ChEBI" id="CHEBI:456215"/>
    </reaction>
    <physiologicalReaction direction="left-to-right" evidence="13">
        <dbReference type="Rhea" id="RHEA:54537"/>
    </physiologicalReaction>
</comment>
<comment type="function">
    <text evidence="17">Acyl-CoA synthetase required for both the import of long chain fatty acids (LCFAs) (C14-C18) and the activation very long chain fatty acids (VLCFAs) (C20-C26) by esterification of the fatty acids into metabolically active CoA-thioesters for subsequent degradation or incorporation into phospholipids. The transport and fatty acyl-CoA synthetase activities are genetically separable and are thus independent activities. Esterifies VLCFAs in the peroxisome matrix. The VLCFAs are actively transported into peroxisomes by a PXA1-PXA2 heterodimeric transporter in the peroxisomal membrane.</text>
</comment>
<keyword evidence="8" id="KW-0067">ATP-binding</keyword>
<comment type="catalytic activity">
    <reaction evidence="16">
        <text>tetracosanoate + ATP + CoA = tetracosanoyl-CoA + AMP + diphosphate</text>
        <dbReference type="Rhea" id="RHEA:33639"/>
        <dbReference type="ChEBI" id="CHEBI:30616"/>
        <dbReference type="ChEBI" id="CHEBI:31014"/>
        <dbReference type="ChEBI" id="CHEBI:33019"/>
        <dbReference type="ChEBI" id="CHEBI:57287"/>
        <dbReference type="ChEBI" id="CHEBI:65052"/>
        <dbReference type="ChEBI" id="CHEBI:456215"/>
    </reaction>
    <physiologicalReaction direction="left-to-right" evidence="16">
        <dbReference type="Rhea" id="RHEA:33640"/>
    </physiologicalReaction>
</comment>
<dbReference type="Proteomes" id="UP000663870">
    <property type="component" value="Unassembled WGS sequence"/>
</dbReference>
<dbReference type="InterPro" id="IPR045851">
    <property type="entry name" value="AMP-bd_C_sf"/>
</dbReference>
<keyword evidence="10" id="KW-0445">Lipid transport</keyword>
<evidence type="ECO:0000256" key="17">
    <source>
        <dbReference type="ARBA" id="ARBA00060276"/>
    </source>
</evidence>
<dbReference type="SUPFAM" id="SSF56801">
    <property type="entry name" value="Acetyl-CoA synthetase-like"/>
    <property type="match status" value="1"/>
</dbReference>
<comment type="similarity">
    <text evidence="2">Belongs to the ATP-dependent AMP-binding enzyme family.</text>
</comment>
<dbReference type="GO" id="GO:0044539">
    <property type="term" value="P:long-chain fatty acid import into cell"/>
    <property type="evidence" value="ECO:0007669"/>
    <property type="project" value="TreeGrafter"/>
</dbReference>
<evidence type="ECO:0000256" key="19">
    <source>
        <dbReference type="ARBA" id="ARBA00078285"/>
    </source>
</evidence>
<dbReference type="GO" id="GO:0005789">
    <property type="term" value="C:endoplasmic reticulum membrane"/>
    <property type="evidence" value="ECO:0007669"/>
    <property type="project" value="TreeGrafter"/>
</dbReference>
<keyword evidence="6" id="KW-0812">Transmembrane</keyword>
<sequence length="627" mass="71701">MFDRIWTFLKWLFDYLLTIIKTLPRDIRGLYKLSRNSLTIKYHVYRKRDFIAIFRNNVKYYKSKPCFISEDTTLSFQQVEDLTNQLANYFLAEGYSYGDVIALILDNSIEYPCVWIGLSKIGCITALINTNLRATPLLHSIQTVNAKGVITSKYLLPEIESELKELNINKVYLFDSKNKLTTNISNGCTSILSFETIQLYEQLEKCSIQPTKPIPYNLKHPVFYIFTSGTTGLPKAAVIKHSRFFLGSFGFIVATGITDKDIMYDTLPFYHSLGGWVCITHSLIGGCTTVLRKKFSASNFWKDCVRYKCTGFTYVGELCRFLLAQPPSEYDRKHSIRLCCGNGLRQNLWTPFVERFNVREIYEFYAATESNAYFFNIDSHPGACGFYSLIAPRALGSVLVRFDPITLEPIRDGKTKLCIRCKADERGLLLGMIENNILHAFDGYVNNPSGTKRKVVEDIYKKGDRAFNTGDVMVADKYGYLYFCDRTGDTFRWKGENVSTVEVENILMNLLKRNDVVVFGVAIPETDGKAGMAVILDGPSLPIDMNTLAGDLKKNGLPSYARPCFIRLTKHIELTGTFKVKKTVFQEEGFDLKLINEPIFYLNPQKQIYERLTSEIYDLILKEKIKF</sequence>
<dbReference type="FunFam" id="3.30.300.30:FF:000020">
    <property type="entry name" value="Long-chain fatty acid transporter"/>
    <property type="match status" value="1"/>
</dbReference>
<evidence type="ECO:0000256" key="16">
    <source>
        <dbReference type="ARBA" id="ARBA00048666"/>
    </source>
</evidence>
<dbReference type="InterPro" id="IPR000873">
    <property type="entry name" value="AMP-dep_synth/lig_dom"/>
</dbReference>
<dbReference type="AlphaFoldDB" id="A0A814L4U8"/>
<feature type="domain" description="AMP-dependent synthetase/ligase" evidence="21">
    <location>
        <begin position="54"/>
        <end position="385"/>
    </location>
</feature>
<dbReference type="InterPro" id="IPR020845">
    <property type="entry name" value="AMP-binding_CS"/>
</dbReference>
<protein>
    <recommendedName>
        <fullName evidence="18">Very long-chain fatty acid transport protein</fullName>
    </recommendedName>
    <alternativeName>
        <fullName evidence="14">Long-chain-fatty-acid--CoA ligase</fullName>
    </alternativeName>
    <alternativeName>
        <fullName evidence="19">Very-long-chain acyl-CoA synthetase</fullName>
    </alternativeName>
</protein>
<evidence type="ECO:0000256" key="4">
    <source>
        <dbReference type="ARBA" id="ARBA00022475"/>
    </source>
</evidence>
<dbReference type="Pfam" id="PF00501">
    <property type="entry name" value="AMP-binding"/>
    <property type="match status" value="1"/>
</dbReference>
<evidence type="ECO:0000313" key="22">
    <source>
        <dbReference type="EMBL" id="CAF1059477.1"/>
    </source>
</evidence>
<dbReference type="PANTHER" id="PTHR43107:SF15">
    <property type="entry name" value="FATTY ACID TRANSPORT PROTEIN 3, ISOFORM A"/>
    <property type="match status" value="1"/>
</dbReference>
<dbReference type="Gene3D" id="3.30.300.30">
    <property type="match status" value="1"/>
</dbReference>
<keyword evidence="5" id="KW-0436">Ligase</keyword>
<evidence type="ECO:0000256" key="15">
    <source>
        <dbReference type="ARBA" id="ARBA00046271"/>
    </source>
</evidence>
<accession>A0A814L4U8</accession>
<name>A0A814L4U8_9BILA</name>
<evidence type="ECO:0000256" key="2">
    <source>
        <dbReference type="ARBA" id="ARBA00006432"/>
    </source>
</evidence>
<dbReference type="FunFam" id="3.40.50.12780:FF:000019">
    <property type="entry name" value="Long-chain fatty acid transporter"/>
    <property type="match status" value="1"/>
</dbReference>
<comment type="subcellular location">
    <subcellularLocation>
        <location evidence="1">Cell membrane</location>
        <topology evidence="1">Multi-pass membrane protein</topology>
    </subcellularLocation>
    <subcellularLocation>
        <location evidence="15">Peroxisome membrane</location>
    </subcellularLocation>
</comment>
<keyword evidence="9" id="KW-1133">Transmembrane helix</keyword>
<evidence type="ECO:0000256" key="14">
    <source>
        <dbReference type="ARBA" id="ARBA00041297"/>
    </source>
</evidence>
<reference evidence="22" key="1">
    <citation type="submission" date="2021-02" db="EMBL/GenBank/DDBJ databases">
        <authorList>
            <person name="Nowell W R."/>
        </authorList>
    </citation>
    <scope>NUCLEOTIDE SEQUENCE</scope>
</reference>
<keyword evidence="25" id="KW-1185">Reference proteome</keyword>
<feature type="signal peptide" evidence="20">
    <location>
        <begin position="1"/>
        <end position="24"/>
    </location>
</feature>
<dbReference type="InterPro" id="IPR042099">
    <property type="entry name" value="ANL_N_sf"/>
</dbReference>
<keyword evidence="7" id="KW-0547">Nucleotide-binding</keyword>
<gene>
    <name evidence="23" type="ORF">JXQ802_LOCUS26277</name>
    <name evidence="22" type="ORF">PYM288_LOCUS17569</name>
</gene>
<dbReference type="GO" id="GO:0005324">
    <property type="term" value="F:long-chain fatty acid transmembrane transporter activity"/>
    <property type="evidence" value="ECO:0007669"/>
    <property type="project" value="TreeGrafter"/>
</dbReference>
<evidence type="ECO:0000256" key="7">
    <source>
        <dbReference type="ARBA" id="ARBA00022741"/>
    </source>
</evidence>
<evidence type="ECO:0000256" key="20">
    <source>
        <dbReference type="SAM" id="SignalP"/>
    </source>
</evidence>
<evidence type="ECO:0000313" key="25">
    <source>
        <dbReference type="Proteomes" id="UP000663870"/>
    </source>
</evidence>
<evidence type="ECO:0000256" key="6">
    <source>
        <dbReference type="ARBA" id="ARBA00022692"/>
    </source>
</evidence>
<dbReference type="GO" id="GO:0005886">
    <property type="term" value="C:plasma membrane"/>
    <property type="evidence" value="ECO:0007669"/>
    <property type="project" value="UniProtKB-SubCell"/>
</dbReference>
<evidence type="ECO:0000256" key="11">
    <source>
        <dbReference type="ARBA" id="ARBA00023136"/>
    </source>
</evidence>
<keyword evidence="4" id="KW-1003">Cell membrane</keyword>
<organism evidence="22 24">
    <name type="scientific">Rotaria sordida</name>
    <dbReference type="NCBI Taxonomy" id="392033"/>
    <lineage>
        <taxon>Eukaryota</taxon>
        <taxon>Metazoa</taxon>
        <taxon>Spiralia</taxon>
        <taxon>Gnathifera</taxon>
        <taxon>Rotifera</taxon>
        <taxon>Eurotatoria</taxon>
        <taxon>Bdelloidea</taxon>
        <taxon>Philodinida</taxon>
        <taxon>Philodinidae</taxon>
        <taxon>Rotaria</taxon>
    </lineage>
</organism>
<evidence type="ECO:0000256" key="1">
    <source>
        <dbReference type="ARBA" id="ARBA00004651"/>
    </source>
</evidence>
<dbReference type="EMBL" id="CAJNOH010000500">
    <property type="protein sequence ID" value="CAF1059477.1"/>
    <property type="molecule type" value="Genomic_DNA"/>
</dbReference>
<evidence type="ECO:0000313" key="24">
    <source>
        <dbReference type="Proteomes" id="UP000663854"/>
    </source>
</evidence>
<keyword evidence="12" id="KW-0576">Peroxisome</keyword>
<keyword evidence="11" id="KW-0472">Membrane</keyword>
<evidence type="ECO:0000259" key="21">
    <source>
        <dbReference type="Pfam" id="PF00501"/>
    </source>
</evidence>
<proteinExistence type="inferred from homology"/>
<evidence type="ECO:0000256" key="12">
    <source>
        <dbReference type="ARBA" id="ARBA00023140"/>
    </source>
</evidence>
<dbReference type="EMBL" id="CAJNOL010000914">
    <property type="protein sequence ID" value="CAF1237413.1"/>
    <property type="molecule type" value="Genomic_DNA"/>
</dbReference>
<dbReference type="GO" id="GO:0005524">
    <property type="term" value="F:ATP binding"/>
    <property type="evidence" value="ECO:0007669"/>
    <property type="project" value="UniProtKB-KW"/>
</dbReference>
<dbReference type="Gene3D" id="3.40.50.12780">
    <property type="entry name" value="N-terminal domain of ligase-like"/>
    <property type="match status" value="1"/>
</dbReference>
<dbReference type="PROSITE" id="PS00455">
    <property type="entry name" value="AMP_BINDING"/>
    <property type="match status" value="1"/>
</dbReference>
<keyword evidence="20" id="KW-0732">Signal</keyword>
<evidence type="ECO:0000256" key="9">
    <source>
        <dbReference type="ARBA" id="ARBA00022989"/>
    </source>
</evidence>
<dbReference type="Proteomes" id="UP000663854">
    <property type="component" value="Unassembled WGS sequence"/>
</dbReference>
<comment type="caution">
    <text evidence="22">The sequence shown here is derived from an EMBL/GenBank/DDBJ whole genome shotgun (WGS) entry which is preliminary data.</text>
</comment>
<dbReference type="GO" id="GO:0005778">
    <property type="term" value="C:peroxisomal membrane"/>
    <property type="evidence" value="ECO:0007669"/>
    <property type="project" value="UniProtKB-SubCell"/>
</dbReference>
<feature type="chain" id="PRO_5044131952" description="Very long-chain fatty acid transport protein" evidence="20">
    <location>
        <begin position="25"/>
        <end position="627"/>
    </location>
</feature>
<evidence type="ECO:0000256" key="5">
    <source>
        <dbReference type="ARBA" id="ARBA00022598"/>
    </source>
</evidence>
<evidence type="ECO:0000256" key="18">
    <source>
        <dbReference type="ARBA" id="ARBA00068795"/>
    </source>
</evidence>
<dbReference type="GO" id="GO:0004467">
    <property type="term" value="F:long-chain fatty acid-CoA ligase activity"/>
    <property type="evidence" value="ECO:0007669"/>
    <property type="project" value="TreeGrafter"/>
</dbReference>
<evidence type="ECO:0000256" key="13">
    <source>
        <dbReference type="ARBA" id="ARBA00036527"/>
    </source>
</evidence>
<dbReference type="PANTHER" id="PTHR43107">
    <property type="entry name" value="LONG-CHAIN FATTY ACID TRANSPORT PROTEIN"/>
    <property type="match status" value="1"/>
</dbReference>